<sequence>MKRLRPSGMNNIKFGLRPSRLILFWALKRACCTLSFQTHPLP</sequence>
<evidence type="ECO:0000313" key="1">
    <source>
        <dbReference type="EMBL" id="KHG16139.1"/>
    </source>
</evidence>
<dbReference type="EMBL" id="KN405482">
    <property type="protein sequence ID" value="KHG16139.1"/>
    <property type="molecule type" value="Genomic_DNA"/>
</dbReference>
<accession>A0A0B0NW85</accession>
<name>A0A0B0NW85_GOSAR</name>
<keyword evidence="2" id="KW-1185">Reference proteome</keyword>
<reference evidence="2" key="1">
    <citation type="submission" date="2014-09" db="EMBL/GenBank/DDBJ databases">
        <authorList>
            <person name="Mudge J."/>
            <person name="Ramaraj T."/>
            <person name="Lindquist I.E."/>
            <person name="Bharti A.K."/>
            <person name="Sundararajan A."/>
            <person name="Cameron C.T."/>
            <person name="Woodward J.E."/>
            <person name="May G.D."/>
            <person name="Brubaker C."/>
            <person name="Broadhvest J."/>
            <person name="Wilkins T.A."/>
        </authorList>
    </citation>
    <scope>NUCLEOTIDE SEQUENCE</scope>
    <source>
        <strain evidence="2">cv. AKA8401</strain>
    </source>
</reference>
<evidence type="ECO:0000313" key="2">
    <source>
        <dbReference type="Proteomes" id="UP000032142"/>
    </source>
</evidence>
<dbReference type="Proteomes" id="UP000032142">
    <property type="component" value="Unassembled WGS sequence"/>
</dbReference>
<gene>
    <name evidence="1" type="ORF">F383_21788</name>
</gene>
<organism evidence="1 2">
    <name type="scientific">Gossypium arboreum</name>
    <name type="common">Tree cotton</name>
    <name type="synonym">Gossypium nanking</name>
    <dbReference type="NCBI Taxonomy" id="29729"/>
    <lineage>
        <taxon>Eukaryota</taxon>
        <taxon>Viridiplantae</taxon>
        <taxon>Streptophyta</taxon>
        <taxon>Embryophyta</taxon>
        <taxon>Tracheophyta</taxon>
        <taxon>Spermatophyta</taxon>
        <taxon>Magnoliopsida</taxon>
        <taxon>eudicotyledons</taxon>
        <taxon>Gunneridae</taxon>
        <taxon>Pentapetalae</taxon>
        <taxon>rosids</taxon>
        <taxon>malvids</taxon>
        <taxon>Malvales</taxon>
        <taxon>Malvaceae</taxon>
        <taxon>Malvoideae</taxon>
        <taxon>Gossypium</taxon>
    </lineage>
</organism>
<proteinExistence type="predicted"/>
<protein>
    <submittedName>
        <fullName evidence="1">Uncharacterized protein</fullName>
    </submittedName>
</protein>
<dbReference type="AlphaFoldDB" id="A0A0B0NW85"/>